<dbReference type="PANTHER" id="PTHR33053">
    <property type="entry name" value="PROTEIN, PUTATIVE-RELATED"/>
    <property type="match status" value="1"/>
</dbReference>
<proteinExistence type="predicted"/>
<keyword evidence="2" id="KW-1185">Reference proteome</keyword>
<dbReference type="EnsemblMetazoa" id="ENSAATROPT014081">
    <property type="protein sequence ID" value="ENSAATROPP012833"/>
    <property type="gene ID" value="ENSAATROPG011419"/>
</dbReference>
<protein>
    <submittedName>
        <fullName evidence="1">Uncharacterized protein</fullName>
    </submittedName>
</protein>
<name>A0AAG5DQC3_ANOAO</name>
<dbReference type="AlphaFoldDB" id="A0AAG5DQC3"/>
<reference evidence="1" key="1">
    <citation type="submission" date="2024-04" db="UniProtKB">
        <authorList>
            <consortium name="EnsemblMetazoa"/>
        </authorList>
    </citation>
    <scope>IDENTIFICATION</scope>
    <source>
        <strain evidence="1">EBRO</strain>
    </source>
</reference>
<evidence type="ECO:0000313" key="2">
    <source>
        <dbReference type="Proteomes" id="UP000075880"/>
    </source>
</evidence>
<sequence>MMINIIYLMRSTSKPTVVMRIFHHIAITSRATFREKLRYWALSFSIPHSALNVLLFILNNNQVSQLPKDSRTILQTNRTPVQTVAIGTGQFWYNGIKKCLVQHFRNTVPRVDNISLNNSIDGLPLHRSSSSQFLPILINIHEMPEVPVLKVAIFSGTSKPDDLELYLRPFVSELNELQDHGITLNRKRLKVRIRAVIADSPARAFIKGVVNFTGKHGCLQCTCVGEYDRRFHKTIFKGINAPRRTDTIFRECGYGAHHIRQTPY</sequence>
<accession>A0AAG5DQC3</accession>
<dbReference type="PANTHER" id="PTHR33053:SF9">
    <property type="entry name" value="AGAP000105-PA"/>
    <property type="match status" value="1"/>
</dbReference>
<dbReference type="Proteomes" id="UP000075880">
    <property type="component" value="Unassembled WGS sequence"/>
</dbReference>
<organism evidence="1 2">
    <name type="scientific">Anopheles atroparvus</name>
    <name type="common">European mosquito</name>
    <dbReference type="NCBI Taxonomy" id="41427"/>
    <lineage>
        <taxon>Eukaryota</taxon>
        <taxon>Metazoa</taxon>
        <taxon>Ecdysozoa</taxon>
        <taxon>Arthropoda</taxon>
        <taxon>Hexapoda</taxon>
        <taxon>Insecta</taxon>
        <taxon>Pterygota</taxon>
        <taxon>Neoptera</taxon>
        <taxon>Endopterygota</taxon>
        <taxon>Diptera</taxon>
        <taxon>Nematocera</taxon>
        <taxon>Culicoidea</taxon>
        <taxon>Culicidae</taxon>
        <taxon>Anophelinae</taxon>
        <taxon>Anopheles</taxon>
    </lineage>
</organism>
<evidence type="ECO:0000313" key="1">
    <source>
        <dbReference type="EnsemblMetazoa" id="ENSAATROPP012833"/>
    </source>
</evidence>